<gene>
    <name evidence="2" type="ORF">HJG54_09810</name>
</gene>
<feature type="domain" description="Transposase IS116/IS110/IS902 C-terminal" evidence="1">
    <location>
        <begin position="108"/>
        <end position="165"/>
    </location>
</feature>
<dbReference type="RefSeq" id="WP_316434709.1">
    <property type="nucleotide sequence ID" value="NZ_CP053586.1"/>
</dbReference>
<accession>A0AA96WDQ9</accession>
<dbReference type="GO" id="GO:0006313">
    <property type="term" value="P:DNA transposition"/>
    <property type="evidence" value="ECO:0007669"/>
    <property type="project" value="InterPro"/>
</dbReference>
<dbReference type="GO" id="GO:0003677">
    <property type="term" value="F:DNA binding"/>
    <property type="evidence" value="ECO:0007669"/>
    <property type="project" value="InterPro"/>
</dbReference>
<dbReference type="AlphaFoldDB" id="A0AA96WDQ9"/>
<dbReference type="InterPro" id="IPR003346">
    <property type="entry name" value="Transposase_20"/>
</dbReference>
<proteinExistence type="predicted"/>
<dbReference type="Pfam" id="PF02371">
    <property type="entry name" value="Transposase_20"/>
    <property type="match status" value="1"/>
</dbReference>
<protein>
    <submittedName>
        <fullName evidence="2">Transposase</fullName>
    </submittedName>
</protein>
<dbReference type="EMBL" id="CP053586">
    <property type="protein sequence ID" value="WNZ23125.1"/>
    <property type="molecule type" value="Genomic_DNA"/>
</dbReference>
<name>A0AA96WDQ9_9CYAN</name>
<evidence type="ECO:0000259" key="1">
    <source>
        <dbReference type="Pfam" id="PF02371"/>
    </source>
</evidence>
<organism evidence="2">
    <name type="scientific">Leptolyngbya sp. NK1-12</name>
    <dbReference type="NCBI Taxonomy" id="2547451"/>
    <lineage>
        <taxon>Bacteria</taxon>
        <taxon>Bacillati</taxon>
        <taxon>Cyanobacteriota</taxon>
        <taxon>Cyanophyceae</taxon>
        <taxon>Leptolyngbyales</taxon>
        <taxon>Leptolyngbyaceae</taxon>
        <taxon>Leptolyngbya group</taxon>
        <taxon>Leptolyngbya</taxon>
    </lineage>
</organism>
<dbReference type="GO" id="GO:0004803">
    <property type="term" value="F:transposase activity"/>
    <property type="evidence" value="ECO:0007669"/>
    <property type="project" value="InterPro"/>
</dbReference>
<reference evidence="2" key="1">
    <citation type="submission" date="2020-05" db="EMBL/GenBank/DDBJ databases">
        <authorList>
            <person name="Zhu T."/>
            <person name="Keshari N."/>
            <person name="Lu X."/>
        </authorList>
    </citation>
    <scope>NUCLEOTIDE SEQUENCE</scope>
    <source>
        <strain evidence="2">NK1-12</strain>
    </source>
</reference>
<sequence length="228" mass="25636">MDWFEDKDTQVFCLFVEHYPTLKAAQAATPEQLTEFFTSHKVVRRRAIARPIEQIAHGSPLTEDAAIVVPSQWLVQALTHQLKGLLKTLNEINDKIAALFADHPDAEFFANLPGAGPHLAPRLLVAFGEDRTRYPQAQDLLRYSGIAPVTESSGNKCWVHWRWSCPTFCDKHSLSGQTSPANSRCGQMPSTNYSAKKARLIRWQCGHSRSSGFGFCFAVGKMMNRMMR</sequence>
<evidence type="ECO:0000313" key="2">
    <source>
        <dbReference type="EMBL" id="WNZ23125.1"/>
    </source>
</evidence>